<dbReference type="Proteomes" id="UP000887226">
    <property type="component" value="Unassembled WGS sequence"/>
</dbReference>
<accession>A0A9P8CJW4</accession>
<comment type="caution">
    <text evidence="1">The sequence shown here is derived from an EMBL/GenBank/DDBJ whole genome shotgun (WGS) entry which is preliminary data.</text>
</comment>
<dbReference type="OrthoDB" id="1607513at2759"/>
<evidence type="ECO:0000313" key="1">
    <source>
        <dbReference type="EMBL" id="KAG9247966.1"/>
    </source>
</evidence>
<sequence>MFQEWDTRAKNTINYDVDVQRNSTMRRIVCVPLSDTIEKYPQLQDFTLSKNDWQQLRDIKAVLKPFKDITS</sequence>
<organism evidence="1 2">
    <name type="scientific">Calycina marina</name>
    <dbReference type="NCBI Taxonomy" id="1763456"/>
    <lineage>
        <taxon>Eukaryota</taxon>
        <taxon>Fungi</taxon>
        <taxon>Dikarya</taxon>
        <taxon>Ascomycota</taxon>
        <taxon>Pezizomycotina</taxon>
        <taxon>Leotiomycetes</taxon>
        <taxon>Helotiales</taxon>
        <taxon>Pezizellaceae</taxon>
        <taxon>Calycina</taxon>
    </lineage>
</organism>
<dbReference type="AlphaFoldDB" id="A0A9P8CJW4"/>
<gene>
    <name evidence="1" type="ORF">BJ878DRAFT_490403</name>
</gene>
<feature type="non-terminal residue" evidence="1">
    <location>
        <position position="71"/>
    </location>
</feature>
<keyword evidence="2" id="KW-1185">Reference proteome</keyword>
<protein>
    <submittedName>
        <fullName evidence="1">Uncharacterized protein</fullName>
    </submittedName>
</protein>
<proteinExistence type="predicted"/>
<reference evidence="1" key="1">
    <citation type="journal article" date="2021" name="IMA Fungus">
        <title>Genomic characterization of three marine fungi, including Emericellopsis atlantica sp. nov. with signatures of a generalist lifestyle and marine biomass degradation.</title>
        <authorList>
            <person name="Hagestad O.C."/>
            <person name="Hou L."/>
            <person name="Andersen J.H."/>
            <person name="Hansen E.H."/>
            <person name="Altermark B."/>
            <person name="Li C."/>
            <person name="Kuhnert E."/>
            <person name="Cox R.J."/>
            <person name="Crous P.W."/>
            <person name="Spatafora J.W."/>
            <person name="Lail K."/>
            <person name="Amirebrahimi M."/>
            <person name="Lipzen A."/>
            <person name="Pangilinan J."/>
            <person name="Andreopoulos W."/>
            <person name="Hayes R.D."/>
            <person name="Ng V."/>
            <person name="Grigoriev I.V."/>
            <person name="Jackson S.A."/>
            <person name="Sutton T.D.S."/>
            <person name="Dobson A.D.W."/>
            <person name="Rama T."/>
        </authorList>
    </citation>
    <scope>NUCLEOTIDE SEQUENCE</scope>
    <source>
        <strain evidence="1">TRa3180A</strain>
    </source>
</reference>
<evidence type="ECO:0000313" key="2">
    <source>
        <dbReference type="Proteomes" id="UP000887226"/>
    </source>
</evidence>
<name>A0A9P8CJW4_9HELO</name>
<dbReference type="EMBL" id="MU253759">
    <property type="protein sequence ID" value="KAG9247966.1"/>
    <property type="molecule type" value="Genomic_DNA"/>
</dbReference>